<dbReference type="GO" id="GO:0048038">
    <property type="term" value="F:quinone binding"/>
    <property type="evidence" value="ECO:0007669"/>
    <property type="project" value="UniProtKB-KW"/>
</dbReference>
<evidence type="ECO:0000256" key="9">
    <source>
        <dbReference type="ARBA" id="ARBA00023136"/>
    </source>
</evidence>
<dbReference type="InterPro" id="IPR042406">
    <property type="entry name" value="VKORC1/VKORC1L1"/>
</dbReference>
<accession>A0AAF5PPK9</accession>
<reference evidence="14" key="1">
    <citation type="submission" date="2015-03" db="EMBL/GenBank/DDBJ databases">
        <title>Wuchereria bancrofti Genome Sequencing Papua New Guinea Strain.</title>
        <authorList>
            <person name="Small S.T."/>
            <person name="Serre D."/>
            <person name="Zimmerman P.A."/>
        </authorList>
    </citation>
    <scope>NUCLEOTIDE SEQUENCE [LARGE SCALE GENOMIC DNA]</scope>
    <source>
        <strain evidence="14">pt0022</strain>
    </source>
</reference>
<keyword evidence="11" id="KW-0676">Redox-active center</keyword>
<evidence type="ECO:0000256" key="1">
    <source>
        <dbReference type="ARBA" id="ARBA00004477"/>
    </source>
</evidence>
<dbReference type="Gene3D" id="1.20.1440.130">
    <property type="entry name" value="VKOR domain"/>
    <property type="match status" value="1"/>
</dbReference>
<evidence type="ECO:0000259" key="13">
    <source>
        <dbReference type="Pfam" id="PF07884"/>
    </source>
</evidence>
<evidence type="ECO:0000256" key="3">
    <source>
        <dbReference type="ARBA" id="ARBA00012278"/>
    </source>
</evidence>
<reference evidence="14" key="2">
    <citation type="journal article" date="2016" name="Mol. Ecol.">
        <title>Population genomics of the filarial nematode parasite Wuchereria bancrofti from mosquitoes.</title>
        <authorList>
            <person name="Small S.T."/>
            <person name="Reimer L.J."/>
            <person name="Tisch D.J."/>
            <person name="King C.L."/>
            <person name="Christensen B.M."/>
            <person name="Siba P.M."/>
            <person name="Kazura J.W."/>
            <person name="Serre D."/>
            <person name="Zimmerman P.A."/>
        </authorList>
    </citation>
    <scope>NUCLEOTIDE SEQUENCE</scope>
    <source>
        <strain evidence="14">pt0022</strain>
    </source>
</reference>
<dbReference type="Pfam" id="PF07884">
    <property type="entry name" value="VKOR"/>
    <property type="match status" value="1"/>
</dbReference>
<dbReference type="PANTHER" id="PTHR14519">
    <property type="entry name" value="VITAMIN K EPOXIDE REDUCTASE COMPLEX, SUBUNIT 1"/>
    <property type="match status" value="1"/>
</dbReference>
<evidence type="ECO:0000256" key="11">
    <source>
        <dbReference type="ARBA" id="ARBA00023284"/>
    </source>
</evidence>
<dbReference type="Proteomes" id="UP000093561">
    <property type="component" value="Unassembled WGS sequence"/>
</dbReference>
<proteinExistence type="inferred from homology"/>
<keyword evidence="6" id="KW-0256">Endoplasmic reticulum</keyword>
<reference evidence="15" key="3">
    <citation type="submission" date="2024-02" db="UniProtKB">
        <authorList>
            <consortium name="WormBaseParasite"/>
        </authorList>
    </citation>
    <scope>IDENTIFICATION</scope>
    <source>
        <strain evidence="15">pt0022</strain>
    </source>
</reference>
<keyword evidence="9 12" id="KW-0472">Membrane</keyword>
<feature type="domain" description="Vitamin K epoxide reductase" evidence="13">
    <location>
        <begin position="14"/>
        <end position="74"/>
    </location>
</feature>
<dbReference type="GO" id="GO:0005789">
    <property type="term" value="C:endoplasmic reticulum membrane"/>
    <property type="evidence" value="ECO:0007669"/>
    <property type="project" value="UniProtKB-SubCell"/>
</dbReference>
<keyword evidence="4 12" id="KW-0812">Transmembrane</keyword>
<name>A0AAF5PPK9_WUCBA</name>
<evidence type="ECO:0000313" key="15">
    <source>
        <dbReference type="WBParaSite" id="mrna-Wban_03830"/>
    </source>
</evidence>
<evidence type="ECO:0000256" key="8">
    <source>
        <dbReference type="ARBA" id="ARBA00023002"/>
    </source>
</evidence>
<evidence type="ECO:0000256" key="12">
    <source>
        <dbReference type="SAM" id="Phobius"/>
    </source>
</evidence>
<keyword evidence="7 12" id="KW-1133">Transmembrane helix</keyword>
<organism evidence="14 15">
    <name type="scientific">Wuchereria bancrofti</name>
    <dbReference type="NCBI Taxonomy" id="6293"/>
    <lineage>
        <taxon>Eukaryota</taxon>
        <taxon>Metazoa</taxon>
        <taxon>Ecdysozoa</taxon>
        <taxon>Nematoda</taxon>
        <taxon>Chromadorea</taxon>
        <taxon>Rhabditida</taxon>
        <taxon>Spirurina</taxon>
        <taxon>Spiruromorpha</taxon>
        <taxon>Filarioidea</taxon>
        <taxon>Onchocercidae</taxon>
        <taxon>Wuchereria</taxon>
    </lineage>
</organism>
<protein>
    <recommendedName>
        <fullName evidence="3">vitamin-K-epoxide reductase (warfarin-sensitive)</fullName>
        <ecNumber evidence="3">1.17.4.4</ecNumber>
    </recommendedName>
</protein>
<comment type="similarity">
    <text evidence="2">Belongs to the VKOR family.</text>
</comment>
<keyword evidence="10" id="KW-1015">Disulfide bond</keyword>
<dbReference type="EC" id="1.17.4.4" evidence="3"/>
<dbReference type="InterPro" id="IPR012932">
    <property type="entry name" value="VKOR"/>
</dbReference>
<sequence>MAIRSHSPSPNYTCVAISFIGLAVSLYALYVEHNLDNDSSYRPLCDIAYYVSCSKAFQSAFANGLGVASSILGADHILTQVSQINIRQAYWTKVTLNRKTYGAYPSNTYWSTVAMAASSIIY</sequence>
<dbReference type="InterPro" id="IPR038354">
    <property type="entry name" value="VKOR_sf"/>
</dbReference>
<evidence type="ECO:0000256" key="2">
    <source>
        <dbReference type="ARBA" id="ARBA00006214"/>
    </source>
</evidence>
<dbReference type="GO" id="GO:0047057">
    <property type="term" value="F:vitamin-K-epoxide reductase (warfarin-sensitive) activity"/>
    <property type="evidence" value="ECO:0007669"/>
    <property type="project" value="UniProtKB-EC"/>
</dbReference>
<comment type="subcellular location">
    <subcellularLocation>
        <location evidence="1">Endoplasmic reticulum membrane</location>
        <topology evidence="1">Multi-pass membrane protein</topology>
    </subcellularLocation>
</comment>
<evidence type="ECO:0000256" key="5">
    <source>
        <dbReference type="ARBA" id="ARBA00022719"/>
    </source>
</evidence>
<evidence type="ECO:0000256" key="7">
    <source>
        <dbReference type="ARBA" id="ARBA00022989"/>
    </source>
</evidence>
<keyword evidence="8" id="KW-0560">Oxidoreductase</keyword>
<keyword evidence="5" id="KW-0874">Quinone</keyword>
<dbReference type="AlphaFoldDB" id="A0AAF5PPK9"/>
<dbReference type="GO" id="GO:0042373">
    <property type="term" value="P:vitamin K metabolic process"/>
    <property type="evidence" value="ECO:0007669"/>
    <property type="project" value="InterPro"/>
</dbReference>
<evidence type="ECO:0000256" key="10">
    <source>
        <dbReference type="ARBA" id="ARBA00023157"/>
    </source>
</evidence>
<evidence type="ECO:0000256" key="4">
    <source>
        <dbReference type="ARBA" id="ARBA00022692"/>
    </source>
</evidence>
<dbReference type="PANTHER" id="PTHR14519:SF8">
    <property type="entry name" value="VITAMIN K EPOXIDE REDUCTASE COMPLEX SUBUNIT 1"/>
    <property type="match status" value="1"/>
</dbReference>
<feature type="transmembrane region" description="Helical" evidence="12">
    <location>
        <begin position="12"/>
        <end position="30"/>
    </location>
</feature>
<evidence type="ECO:0000256" key="6">
    <source>
        <dbReference type="ARBA" id="ARBA00022824"/>
    </source>
</evidence>
<evidence type="ECO:0000313" key="14">
    <source>
        <dbReference type="Proteomes" id="UP000093561"/>
    </source>
</evidence>
<dbReference type="WBParaSite" id="mrna-Wban_03830">
    <property type="protein sequence ID" value="mrna-Wban_03830"/>
    <property type="gene ID" value="Wban_03830"/>
</dbReference>